<sequence>MCYRHSSTSREAEVAMGGAHSSEEGWTLGSQGAGMAAVLVNAALVDPRRGRRTTLGASQVAAGFKRHKTVEIGTPYKSYVQQWTSIS</sequence>
<proteinExistence type="predicted"/>
<keyword evidence="3" id="KW-1185">Reference proteome</keyword>
<reference evidence="2" key="1">
    <citation type="submission" date="2022-03" db="EMBL/GenBank/DDBJ databases">
        <authorList>
            <person name="Lindestad O."/>
        </authorList>
    </citation>
    <scope>NUCLEOTIDE SEQUENCE</scope>
</reference>
<dbReference type="EMBL" id="CAKXAJ010025045">
    <property type="protein sequence ID" value="CAH2234309.1"/>
    <property type="molecule type" value="Genomic_DNA"/>
</dbReference>
<evidence type="ECO:0000313" key="2">
    <source>
        <dbReference type="EMBL" id="CAH2234309.1"/>
    </source>
</evidence>
<accession>A0A8S4RBX1</accession>
<name>A0A8S4RBX1_9NEOP</name>
<gene>
    <name evidence="2" type="primary">jg25281</name>
    <name evidence="2" type="ORF">PAEG_LOCUS12151</name>
</gene>
<dbReference type="OrthoDB" id="7466345at2759"/>
<organism evidence="2 3">
    <name type="scientific">Pararge aegeria aegeria</name>
    <dbReference type="NCBI Taxonomy" id="348720"/>
    <lineage>
        <taxon>Eukaryota</taxon>
        <taxon>Metazoa</taxon>
        <taxon>Ecdysozoa</taxon>
        <taxon>Arthropoda</taxon>
        <taxon>Hexapoda</taxon>
        <taxon>Insecta</taxon>
        <taxon>Pterygota</taxon>
        <taxon>Neoptera</taxon>
        <taxon>Endopterygota</taxon>
        <taxon>Lepidoptera</taxon>
        <taxon>Glossata</taxon>
        <taxon>Ditrysia</taxon>
        <taxon>Papilionoidea</taxon>
        <taxon>Nymphalidae</taxon>
        <taxon>Satyrinae</taxon>
        <taxon>Satyrini</taxon>
        <taxon>Parargina</taxon>
        <taxon>Pararge</taxon>
    </lineage>
</organism>
<protein>
    <submittedName>
        <fullName evidence="2">Jg25281 protein</fullName>
    </submittedName>
</protein>
<comment type="caution">
    <text evidence="2">The sequence shown here is derived from an EMBL/GenBank/DDBJ whole genome shotgun (WGS) entry which is preliminary data.</text>
</comment>
<dbReference type="Proteomes" id="UP000838756">
    <property type="component" value="Unassembled WGS sequence"/>
</dbReference>
<evidence type="ECO:0000256" key="1">
    <source>
        <dbReference type="SAM" id="MobiDB-lite"/>
    </source>
</evidence>
<dbReference type="AlphaFoldDB" id="A0A8S4RBX1"/>
<feature type="region of interest" description="Disordered" evidence="1">
    <location>
        <begin position="1"/>
        <end position="26"/>
    </location>
</feature>
<evidence type="ECO:0000313" key="3">
    <source>
        <dbReference type="Proteomes" id="UP000838756"/>
    </source>
</evidence>